<dbReference type="AlphaFoldDB" id="A0A7W5FHS6"/>
<sequence length="298" mass="33158">MTITTNLPASTADAALTESASLRAQHMARTDVLGKVKALSLLPDDIHASTEQAANYFEVEVEAIRKVVERNRTELETHGYRVVRGQEMKELASDIPSLTKVRALALFTRQTILNIAMLLTGSDVAQKVRGYLLKVEEQATPEARANAVQAVAERPEIERVTVARAKIEMLSVAVDAGLLDKPWAVTKTHIIAARALGEEPEMPEESKPYYVPDFLKDMGLTAKEIKSEQSWFGIRAKAYAEDQGIEVPAKRPRELPDGTIRETVAWRREHLPVFQAVWEQYYAEKYASPMFLELGGAA</sequence>
<keyword evidence="2" id="KW-1185">Reference proteome</keyword>
<accession>A0A7W5FHS6</accession>
<name>A0A7W5FHS6_9ACTN</name>
<evidence type="ECO:0000313" key="2">
    <source>
        <dbReference type="Proteomes" id="UP000590749"/>
    </source>
</evidence>
<comment type="caution">
    <text evidence="1">The sequence shown here is derived from an EMBL/GenBank/DDBJ whole genome shotgun (WGS) entry which is preliminary data.</text>
</comment>
<reference evidence="1 2" key="1">
    <citation type="submission" date="2020-08" db="EMBL/GenBank/DDBJ databases">
        <title>Genomic Encyclopedia of Type Strains, Phase III (KMG-III): the genomes of soil and plant-associated and newly described type strains.</title>
        <authorList>
            <person name="Whitman W."/>
        </authorList>
    </citation>
    <scope>NUCLEOTIDE SEQUENCE [LARGE SCALE GENOMIC DNA]</scope>
    <source>
        <strain evidence="1 2">CECT 3287</strain>
    </source>
</reference>
<dbReference type="Proteomes" id="UP000590749">
    <property type="component" value="Unassembled WGS sequence"/>
</dbReference>
<protein>
    <submittedName>
        <fullName evidence="1">Uncharacterized protein</fullName>
    </submittedName>
</protein>
<evidence type="ECO:0000313" key="1">
    <source>
        <dbReference type="EMBL" id="MBB3098934.1"/>
    </source>
</evidence>
<organism evidence="1 2">
    <name type="scientific">Actinoplanes campanulatus</name>
    <dbReference type="NCBI Taxonomy" id="113559"/>
    <lineage>
        <taxon>Bacteria</taxon>
        <taxon>Bacillati</taxon>
        <taxon>Actinomycetota</taxon>
        <taxon>Actinomycetes</taxon>
        <taxon>Micromonosporales</taxon>
        <taxon>Micromonosporaceae</taxon>
        <taxon>Actinoplanes</taxon>
    </lineage>
</organism>
<dbReference type="RefSeq" id="WP_183225023.1">
    <property type="nucleotide sequence ID" value="NZ_BMPW01000020.1"/>
</dbReference>
<proteinExistence type="predicted"/>
<dbReference type="EMBL" id="JACHXF010000017">
    <property type="protein sequence ID" value="MBB3098934.1"/>
    <property type="molecule type" value="Genomic_DNA"/>
</dbReference>
<gene>
    <name evidence="1" type="ORF">FHR83_006640</name>
</gene>